<protein>
    <submittedName>
        <fullName evidence="2 4">Uncharacterized protein</fullName>
    </submittedName>
</protein>
<feature type="region of interest" description="Disordered" evidence="1">
    <location>
        <begin position="30"/>
        <end position="50"/>
    </location>
</feature>
<sequence>MRVDRCRHDHCPSIDKSEGKIRRIHAAARLTKQSGRRVTTTSSKDVKHPPDGIIELKTAAEEATVRNAMSSFTATRDTIHDRD</sequence>
<gene>
    <name evidence="2" type="ORF">SBAD_LOCUS8133</name>
</gene>
<evidence type="ECO:0000313" key="2">
    <source>
        <dbReference type="EMBL" id="VDP15458.1"/>
    </source>
</evidence>
<evidence type="ECO:0000256" key="1">
    <source>
        <dbReference type="SAM" id="MobiDB-lite"/>
    </source>
</evidence>
<proteinExistence type="predicted"/>
<accession>A0A183IWY6</accession>
<name>A0A183IWY6_9BILA</name>
<evidence type="ECO:0000313" key="3">
    <source>
        <dbReference type="Proteomes" id="UP000270296"/>
    </source>
</evidence>
<dbReference type="WBParaSite" id="SBAD_0000843401-mRNA-1">
    <property type="protein sequence ID" value="SBAD_0000843401-mRNA-1"/>
    <property type="gene ID" value="SBAD_0000843401"/>
</dbReference>
<reference evidence="4" key="1">
    <citation type="submission" date="2016-06" db="UniProtKB">
        <authorList>
            <consortium name="WormBaseParasite"/>
        </authorList>
    </citation>
    <scope>IDENTIFICATION</scope>
</reference>
<dbReference type="EMBL" id="UZAM01011288">
    <property type="protein sequence ID" value="VDP15458.1"/>
    <property type="molecule type" value="Genomic_DNA"/>
</dbReference>
<dbReference type="Proteomes" id="UP000270296">
    <property type="component" value="Unassembled WGS sequence"/>
</dbReference>
<dbReference type="AlphaFoldDB" id="A0A183IWY6"/>
<keyword evidence="3" id="KW-1185">Reference proteome</keyword>
<feature type="compositionally biased region" description="Polar residues" evidence="1">
    <location>
        <begin position="31"/>
        <end position="43"/>
    </location>
</feature>
<evidence type="ECO:0000313" key="4">
    <source>
        <dbReference type="WBParaSite" id="SBAD_0000843401-mRNA-1"/>
    </source>
</evidence>
<reference evidence="2 3" key="2">
    <citation type="submission" date="2018-11" db="EMBL/GenBank/DDBJ databases">
        <authorList>
            <consortium name="Pathogen Informatics"/>
        </authorList>
    </citation>
    <scope>NUCLEOTIDE SEQUENCE [LARGE SCALE GENOMIC DNA]</scope>
</reference>
<organism evidence="4">
    <name type="scientific">Soboliphyme baturini</name>
    <dbReference type="NCBI Taxonomy" id="241478"/>
    <lineage>
        <taxon>Eukaryota</taxon>
        <taxon>Metazoa</taxon>
        <taxon>Ecdysozoa</taxon>
        <taxon>Nematoda</taxon>
        <taxon>Enoplea</taxon>
        <taxon>Dorylaimia</taxon>
        <taxon>Dioctophymatida</taxon>
        <taxon>Dioctophymatoidea</taxon>
        <taxon>Soboliphymatidae</taxon>
        <taxon>Soboliphyme</taxon>
    </lineage>
</organism>